<accession>A0ABP4XD08</accession>
<gene>
    <name evidence="1" type="ORF">GCM10009810_34380</name>
</gene>
<keyword evidence="2" id="KW-1185">Reference proteome</keyword>
<comment type="caution">
    <text evidence="1">The sequence shown here is derived from an EMBL/GenBank/DDBJ whole genome shotgun (WGS) entry which is preliminary data.</text>
</comment>
<reference evidence="2" key="1">
    <citation type="journal article" date="2019" name="Int. J. Syst. Evol. Microbiol.">
        <title>The Global Catalogue of Microorganisms (GCM) 10K type strain sequencing project: providing services to taxonomists for standard genome sequencing and annotation.</title>
        <authorList>
            <consortium name="The Broad Institute Genomics Platform"/>
            <consortium name="The Broad Institute Genome Sequencing Center for Infectious Disease"/>
            <person name="Wu L."/>
            <person name="Ma J."/>
        </authorList>
    </citation>
    <scope>NUCLEOTIDE SEQUENCE [LARGE SCALE GENOMIC DNA]</scope>
    <source>
        <strain evidence="2">JCM 15591</strain>
    </source>
</reference>
<dbReference type="RefSeq" id="WP_324386257.1">
    <property type="nucleotide sequence ID" value="NZ_BAAAPN010000102.1"/>
</dbReference>
<proteinExistence type="predicted"/>
<protein>
    <submittedName>
        <fullName evidence="1">Uncharacterized protein</fullName>
    </submittedName>
</protein>
<dbReference type="EMBL" id="BAAAPN010000102">
    <property type="protein sequence ID" value="GAA1774557.1"/>
    <property type="molecule type" value="Genomic_DNA"/>
</dbReference>
<sequence length="171" mass="17634">MSSHYGPASRPVRRNGKWLLAALCVAAAAVLALLWPSIDDWVTGPDDGGPLSAVEMTIAVPTAAQLKACPADIDVTALDRATTAVAATLDNTTGPSATFVADHWFRGGPADRVIIKASTGAELAKALAAAKLDAGRVLIASRSGEVLMCGESGPYAAQLGTRYVQAFEQSK</sequence>
<evidence type="ECO:0000313" key="2">
    <source>
        <dbReference type="Proteomes" id="UP001501475"/>
    </source>
</evidence>
<evidence type="ECO:0000313" key="1">
    <source>
        <dbReference type="EMBL" id="GAA1774557.1"/>
    </source>
</evidence>
<name>A0ABP4XD08_9MICO</name>
<organism evidence="1 2">
    <name type="scientific">Nostocoides vanveenii</name>
    <dbReference type="NCBI Taxonomy" id="330835"/>
    <lineage>
        <taxon>Bacteria</taxon>
        <taxon>Bacillati</taxon>
        <taxon>Actinomycetota</taxon>
        <taxon>Actinomycetes</taxon>
        <taxon>Micrococcales</taxon>
        <taxon>Intrasporangiaceae</taxon>
        <taxon>Nostocoides</taxon>
    </lineage>
</organism>
<dbReference type="Proteomes" id="UP001501475">
    <property type="component" value="Unassembled WGS sequence"/>
</dbReference>